<keyword evidence="7 11" id="KW-0210">Decarboxylase</keyword>
<dbReference type="UniPathway" id="UPA00138"/>
<feature type="binding site" evidence="11">
    <location>
        <begin position="379"/>
        <end position="381"/>
    </location>
    <ligand>
        <name>substrate</name>
    </ligand>
</feature>
<dbReference type="AlphaFoldDB" id="A0A0F7WQY0"/>
<feature type="binding site" evidence="11">
    <location>
        <begin position="266"/>
        <end position="271"/>
    </location>
    <ligand>
        <name>GTP</name>
        <dbReference type="ChEBI" id="CHEBI:37565"/>
    </ligand>
</feature>
<comment type="pathway">
    <text evidence="1 11">Carbohydrate biosynthesis; gluconeogenesis.</text>
</comment>
<dbReference type="InterPro" id="IPR035077">
    <property type="entry name" value="PEP_carboxykinase_GTP_C"/>
</dbReference>
<keyword evidence="11" id="KW-0963">Cytoplasm</keyword>
<dbReference type="RefSeq" id="WP_010883486.1">
    <property type="nucleotide sequence ID" value="NZ_CP160064.1"/>
</dbReference>
<comment type="cofactor">
    <cofactor evidence="11">
        <name>Mn(2+)</name>
        <dbReference type="ChEBI" id="CHEBI:29035"/>
    </cofactor>
    <text evidence="11">Binds 1 Mn(2+) ion per subunit.</text>
</comment>
<dbReference type="NCBIfam" id="NF003253">
    <property type="entry name" value="PRK04210.1"/>
    <property type="match status" value="1"/>
</dbReference>
<evidence type="ECO:0000256" key="8">
    <source>
        <dbReference type="ARBA" id="ARBA00023134"/>
    </source>
</evidence>
<dbReference type="PANTHER" id="PTHR11561:SF0">
    <property type="entry name" value="PHOSPHOENOLPYRUVATE CARBOXYKINASE [GTP]-RELATED"/>
    <property type="match status" value="1"/>
</dbReference>
<evidence type="ECO:0000259" key="12">
    <source>
        <dbReference type="Pfam" id="PF00821"/>
    </source>
</evidence>
<feature type="binding site" evidence="11">
    <location>
        <position position="290"/>
    </location>
    <ligand>
        <name>Mn(2+)</name>
        <dbReference type="ChEBI" id="CHEBI:29035"/>
    </ligand>
</feature>
<evidence type="ECO:0000256" key="7">
    <source>
        <dbReference type="ARBA" id="ARBA00022793"/>
    </source>
</evidence>
<feature type="binding site" evidence="11">
    <location>
        <begin position="214"/>
        <end position="216"/>
    </location>
    <ligand>
        <name>substrate</name>
    </ligand>
</feature>
<keyword evidence="16" id="KW-0808">Transferase</keyword>
<dbReference type="PANTHER" id="PTHR11561">
    <property type="entry name" value="PHOSPHOENOLPYRUVATE CARBOXYKINASE"/>
    <property type="match status" value="1"/>
</dbReference>
<comment type="subunit">
    <text evidence="3 11">Monomer.</text>
</comment>
<dbReference type="HAMAP" id="MF_00452">
    <property type="entry name" value="PEPCK_GTP"/>
    <property type="match status" value="1"/>
</dbReference>
<reference evidence="16" key="1">
    <citation type="submission" date="2015-05" db="EMBL/GenBank/DDBJ databases">
        <authorList>
            <person name="Rattei Thomas"/>
        </authorList>
    </citation>
    <scope>NUCLEOTIDE SEQUENCE</scope>
    <source>
        <strain evidence="14">CV15</strain>
        <strain evidence="15">CWL029c</strain>
        <strain evidence="16">GiD</strain>
        <strain evidence="17">H12</strain>
        <strain evidence="18">MUL2216</strain>
        <strain evidence="19">Panola</strain>
        <strain evidence="21">PB1</strain>
        <strain evidence="20">U1271</strain>
        <strain evidence="22">UZG1</strain>
        <strain evidence="23">Wien2</strain>
        <strain evidence="24">YK41</strain>
    </source>
</reference>
<dbReference type="FunFam" id="3.40.449.10:FF:000005">
    <property type="entry name" value="Phosphoenolpyruvate carboxykinase [GTP]"/>
    <property type="match status" value="1"/>
</dbReference>
<evidence type="ECO:0000313" key="15">
    <source>
        <dbReference type="EMBL" id="CRI40753.1"/>
    </source>
</evidence>
<dbReference type="EC" id="4.1.1.32" evidence="11"/>
<evidence type="ECO:0000256" key="1">
    <source>
        <dbReference type="ARBA" id="ARBA00004742"/>
    </source>
</evidence>
<dbReference type="EMBL" id="LN847201">
    <property type="protein sequence ID" value="CRI44093.1"/>
    <property type="molecule type" value="Genomic_DNA"/>
</dbReference>
<dbReference type="GO" id="GO:0016301">
    <property type="term" value="F:kinase activity"/>
    <property type="evidence" value="ECO:0007669"/>
    <property type="project" value="UniProtKB-KW"/>
</dbReference>
<keyword evidence="9 11" id="KW-0464">Manganese</keyword>
<proteinExistence type="inferred from homology"/>
<keyword evidence="16" id="KW-0418">Kinase</keyword>
<dbReference type="EMBL" id="LN846999">
    <property type="protein sequence ID" value="CRI38490.1"/>
    <property type="molecule type" value="Genomic_DNA"/>
</dbReference>
<sequence>MVWSTNIKHEGLKSWIDEVAKLTTPKDIRLCDGSDTEYDELCTLMESTGTMIRLNPEFHPNCFLVRSSADDVARVEQFTFICTSTEAEAGPTNNWRDPQEMRRELHQLFRGCMQGRTLYIVPFCMGPLDSPFSIVGVELTDSPYVVCSMKIMTRMGDDVLRSLGTSGKFLKCLHSVGKPLSPGEADVSWPCNPKSMRIVHFQDDSSVMSFGSGYGGNALLGKKCVALRLASYMAKSQGWLAEHMLIIGITNPEGKKKYFSASFPSACGKTNLAMLMPKLPGWKIECIGDDIAWIRPGRDGRLYAVNPEYGFFGVAPGTSERTNPNALATCRSNSIFTNVALTADGDVWWEGLTEQPPEPLTDWLGKPWKPGGSPAAHPNSRFTAPLRQCPSLDPEWNSPQGVPLDAIIFGGRRSETIPLVYEALSWEHGVTIGAGMSSTTTAAIVGQLGKLRHDPFAMLPFCGYNMAYYFQHWLSFAENRSLKLPKIFGVNWFRKNNQGEFLWPGFSENLRVLEWIFQRTDGLEDIAERTPIGYLPNIQKFNLNGLNLDLQTVQELFSVDAEGWLAEVENIGEYLKIFGSDCPQQITDELLRIKSELKEK</sequence>
<dbReference type="Pfam" id="PF17297">
    <property type="entry name" value="PEPCK_N"/>
    <property type="match status" value="1"/>
</dbReference>
<comment type="subcellular location">
    <subcellularLocation>
        <location evidence="11">Cytoplasm</location>
    </subcellularLocation>
</comment>
<feature type="active site" evidence="11">
    <location>
        <position position="267"/>
    </location>
</feature>
<dbReference type="InterPro" id="IPR013035">
    <property type="entry name" value="PEP_carboxykinase_C"/>
</dbReference>
<feature type="binding site" evidence="11">
    <location>
        <position position="381"/>
    </location>
    <ligand>
        <name>GTP</name>
        <dbReference type="ChEBI" id="CHEBI:37565"/>
    </ligand>
</feature>
<evidence type="ECO:0000256" key="3">
    <source>
        <dbReference type="ARBA" id="ARBA00011245"/>
    </source>
</evidence>
<evidence type="ECO:0000256" key="5">
    <source>
        <dbReference type="ARBA" id="ARBA00022723"/>
    </source>
</evidence>
<keyword evidence="5 11" id="KW-0479">Metal-binding</keyword>
<evidence type="ECO:0000313" key="22">
    <source>
        <dbReference type="EMBL" id="CRI52030.1"/>
    </source>
</evidence>
<dbReference type="InterPro" id="IPR018091">
    <property type="entry name" value="PEP_carboxykin_GTP_CS"/>
</dbReference>
<dbReference type="EMBL" id="LN847255">
    <property type="protein sequence ID" value="CRI53855.1"/>
    <property type="molecule type" value="Genomic_DNA"/>
</dbReference>
<evidence type="ECO:0000313" key="23">
    <source>
        <dbReference type="EMBL" id="CRI53855.1"/>
    </source>
</evidence>
<dbReference type="EMBL" id="LN847244">
    <property type="protein sequence ID" value="CRI49773.1"/>
    <property type="molecule type" value="Genomic_DNA"/>
</dbReference>
<gene>
    <name evidence="11" type="primary">pckG</name>
    <name evidence="14" type="ORF">BN1224_CV15_C_03230</name>
    <name evidence="16" type="ORF">BN1224_GiD_A_08820</name>
    <name evidence="17" type="ORF">BN1224_H12_EW_00160</name>
    <name evidence="18" type="ORF">BN1224_MUL2216_F_04040</name>
    <name evidence="19" type="ORF">BN1224_Panola_K_01770</name>
    <name evidence="21" type="ORF">BN1224_PB1_B_08700</name>
    <name evidence="20" type="ORF">BN1224_U1271_C_07130</name>
    <name evidence="22" type="ORF">BN1224_UZG1_B_01790</name>
    <name evidence="23" type="ORF">BN1224_Wien2_H_00980</name>
    <name evidence="24" type="ORF">BN1224_YK41_BX_00420</name>
    <name evidence="15" type="ORF">CWL029c_E_01770</name>
</gene>
<evidence type="ECO:0000256" key="10">
    <source>
        <dbReference type="ARBA" id="ARBA00023239"/>
    </source>
</evidence>
<dbReference type="SMR" id="A0A0F7WQY0"/>
<protein>
    <recommendedName>
        <fullName evidence="11">Phosphoenolpyruvate carboxykinase [GTP]</fullName>
        <shortName evidence="11">PEP carboxykinase</shortName>
        <shortName evidence="11">PEPCK</shortName>
        <ecNumber evidence="11">4.1.1.32</ecNumber>
    </recommendedName>
    <alternativeName>
        <fullName evidence="11">GTP-dependent phosphoenolpyruvate carboxykinase</fullName>
        <shortName evidence="11">GTP-PEPCK</shortName>
    </alternativeName>
</protein>
<keyword evidence="8 11" id="KW-0342">GTP-binding</keyword>
<feature type="binding site" evidence="11">
    <location>
        <begin position="506"/>
        <end position="509"/>
    </location>
    <ligand>
        <name>GTP</name>
        <dbReference type="ChEBI" id="CHEBI:37565"/>
    </ligand>
</feature>
<feature type="binding site" evidence="11">
    <location>
        <position position="74"/>
    </location>
    <ligand>
        <name>substrate</name>
    </ligand>
</feature>
<dbReference type="EMBL" id="LN849049">
    <property type="protein sequence ID" value="CRI73524.1"/>
    <property type="molecule type" value="Genomic_DNA"/>
</dbReference>
<evidence type="ECO:0000313" key="19">
    <source>
        <dbReference type="EMBL" id="CRI47496.1"/>
    </source>
</evidence>
<dbReference type="PIRSF" id="PIRSF001348">
    <property type="entry name" value="PEP_carboxykinase_GTP"/>
    <property type="match status" value="1"/>
</dbReference>
<feature type="binding site" evidence="11">
    <location>
        <position position="223"/>
    </location>
    <ligand>
        <name>Mn(2+)</name>
        <dbReference type="ChEBI" id="CHEBI:29035"/>
    </ligand>
</feature>
<dbReference type="EMBL" id="LN847236">
    <property type="protein sequence ID" value="CRI47496.1"/>
    <property type="molecule type" value="Genomic_DNA"/>
</dbReference>
<feature type="binding site" evidence="11">
    <location>
        <position position="265"/>
    </location>
    <ligand>
        <name>substrate</name>
    </ligand>
</feature>
<feature type="domain" description="Phosphoenolpyruvate carboxykinase C-terminal P-loop" evidence="12">
    <location>
        <begin position="239"/>
        <end position="594"/>
    </location>
</feature>
<dbReference type="GO" id="GO:0004613">
    <property type="term" value="F:phosphoenolpyruvate carboxykinase (GTP) activity"/>
    <property type="evidence" value="ECO:0007669"/>
    <property type="project" value="UniProtKB-UniRule"/>
</dbReference>
<dbReference type="GO" id="GO:0006094">
    <property type="term" value="P:gluconeogenesis"/>
    <property type="evidence" value="ECO:0007669"/>
    <property type="project" value="UniProtKB-UniRule"/>
</dbReference>
<dbReference type="EMBL" id="LN847227">
    <property type="protein sequence ID" value="CRI46349.1"/>
    <property type="molecule type" value="Genomic_DNA"/>
</dbReference>
<comment type="similarity">
    <text evidence="2 11">Belongs to the phosphoenolpyruvate carboxykinase [GTP] family.</text>
</comment>
<feature type="binding site" evidence="11">
    <location>
        <position position="412"/>
    </location>
    <ligand>
        <name>GTP</name>
        <dbReference type="ChEBI" id="CHEBI:37565"/>
    </ligand>
</feature>
<dbReference type="GO" id="GO:0006107">
    <property type="term" value="P:oxaloacetate metabolic process"/>
    <property type="evidence" value="ECO:0007669"/>
    <property type="project" value="TreeGrafter"/>
</dbReference>
<dbReference type="Gene3D" id="2.170.8.10">
    <property type="entry name" value="Phosphoenolpyruvate Carboxykinase, domain 2"/>
    <property type="match status" value="1"/>
</dbReference>
<evidence type="ECO:0000256" key="2">
    <source>
        <dbReference type="ARBA" id="ARBA00005796"/>
    </source>
</evidence>
<evidence type="ECO:0000256" key="6">
    <source>
        <dbReference type="ARBA" id="ARBA00022741"/>
    </source>
</evidence>
<keyword evidence="10 11" id="KW-0456">Lyase</keyword>
<dbReference type="EMBL" id="LN847246">
    <property type="protein sequence ID" value="CRI52030.1"/>
    <property type="molecule type" value="Genomic_DNA"/>
</dbReference>
<dbReference type="GO" id="GO:0046327">
    <property type="term" value="P:glycerol biosynthetic process from pyruvate"/>
    <property type="evidence" value="ECO:0007669"/>
    <property type="project" value="TreeGrafter"/>
</dbReference>
<dbReference type="GeneID" id="45050904"/>
<comment type="function">
    <text evidence="11">Catalyzes the conversion of oxaloacetate (OAA) to phosphoenolpyruvate (PEP), the rate-limiting step in the metabolic pathway that produces glucose from lactate and other precursors derived from the citric acid cycle.</text>
</comment>
<feature type="domain" description="Phosphoenolpyruvate carboxykinase GTP-utilising N-terminal" evidence="13">
    <location>
        <begin position="15"/>
        <end position="235"/>
    </location>
</feature>
<dbReference type="Gene3D" id="3.90.228.20">
    <property type="match status" value="1"/>
</dbReference>
<dbReference type="GO" id="GO:0005525">
    <property type="term" value="F:GTP binding"/>
    <property type="evidence" value="ECO:0007669"/>
    <property type="project" value="UniProtKB-UniRule"/>
</dbReference>
<dbReference type="GO" id="GO:0030145">
    <property type="term" value="F:manganese ion binding"/>
    <property type="evidence" value="ECO:0007669"/>
    <property type="project" value="UniProtKB-UniRule"/>
</dbReference>
<dbReference type="GO" id="GO:0071333">
    <property type="term" value="P:cellular response to glucose stimulus"/>
    <property type="evidence" value="ECO:0007669"/>
    <property type="project" value="TreeGrafter"/>
</dbReference>
<keyword evidence="6 11" id="KW-0547">Nucleotide-binding</keyword>
<dbReference type="PROSITE" id="PS00505">
    <property type="entry name" value="PEPCK_GTP"/>
    <property type="match status" value="1"/>
</dbReference>
<feature type="binding site" evidence="11">
    <location>
        <position position="243"/>
    </location>
    <ligand>
        <name>Mn(2+)</name>
        <dbReference type="ChEBI" id="CHEBI:29035"/>
    </ligand>
</feature>
<dbReference type="PATRIC" id="fig|83558.13.peg.897"/>
<keyword evidence="4 11" id="KW-0312">Gluconeogenesis</keyword>
<dbReference type="SUPFAM" id="SSF68923">
    <property type="entry name" value="PEP carboxykinase N-terminal domain"/>
    <property type="match status" value="1"/>
</dbReference>
<dbReference type="Pfam" id="PF00821">
    <property type="entry name" value="PEPCK_GTP"/>
    <property type="match status" value="1"/>
</dbReference>
<dbReference type="EMBL" id="LN847008">
    <property type="protein sequence ID" value="CRI41881.1"/>
    <property type="molecule type" value="Genomic_DNA"/>
</dbReference>
<dbReference type="CDD" id="cd00819">
    <property type="entry name" value="PEPCK_GTP"/>
    <property type="match status" value="1"/>
</dbReference>
<dbReference type="GO" id="GO:0033993">
    <property type="term" value="P:response to lipid"/>
    <property type="evidence" value="ECO:0007669"/>
    <property type="project" value="TreeGrafter"/>
</dbReference>
<dbReference type="EMBL" id="LN847240">
    <property type="protein sequence ID" value="CRI50901.1"/>
    <property type="molecule type" value="Genomic_DNA"/>
</dbReference>
<evidence type="ECO:0000313" key="20">
    <source>
        <dbReference type="EMBL" id="CRI49773.1"/>
    </source>
</evidence>
<comment type="catalytic activity">
    <reaction evidence="11">
        <text>oxaloacetate + GTP = phosphoenolpyruvate + GDP + CO2</text>
        <dbReference type="Rhea" id="RHEA:10388"/>
        <dbReference type="ChEBI" id="CHEBI:16452"/>
        <dbReference type="ChEBI" id="CHEBI:16526"/>
        <dbReference type="ChEBI" id="CHEBI:37565"/>
        <dbReference type="ChEBI" id="CHEBI:58189"/>
        <dbReference type="ChEBI" id="CHEBI:58702"/>
        <dbReference type="EC" id="4.1.1.32"/>
    </reaction>
</comment>
<dbReference type="OrthoDB" id="9758871at2"/>
<evidence type="ECO:0000313" key="17">
    <source>
        <dbReference type="EMBL" id="CRI44093.1"/>
    </source>
</evidence>
<dbReference type="InterPro" id="IPR008210">
    <property type="entry name" value="PEP_carboxykinase_N"/>
</dbReference>
<keyword evidence="16" id="KW-0670">Pyruvate</keyword>
<organism evidence="16">
    <name type="scientific">Chlamydia pneumoniae</name>
    <name type="common">Chlamydophila pneumoniae</name>
    <dbReference type="NCBI Taxonomy" id="83558"/>
    <lineage>
        <taxon>Bacteria</taxon>
        <taxon>Pseudomonadati</taxon>
        <taxon>Chlamydiota</taxon>
        <taxon>Chlamydiia</taxon>
        <taxon>Chlamydiales</taxon>
        <taxon>Chlamydiaceae</taxon>
        <taxon>Chlamydia/Chlamydophila group</taxon>
        <taxon>Chlamydia</taxon>
    </lineage>
</organism>
<dbReference type="GO" id="GO:0019543">
    <property type="term" value="P:propionate catabolic process"/>
    <property type="evidence" value="ECO:0007669"/>
    <property type="project" value="TreeGrafter"/>
</dbReference>
<evidence type="ECO:0000313" key="24">
    <source>
        <dbReference type="EMBL" id="CRI73524.1"/>
    </source>
</evidence>
<accession>A0A0F7WQY0</accession>
<name>A0A0F7WQY0_CHLPN</name>
<dbReference type="SUPFAM" id="SSF53795">
    <property type="entry name" value="PEP carboxykinase-like"/>
    <property type="match status" value="1"/>
</dbReference>
<dbReference type="InterPro" id="IPR035078">
    <property type="entry name" value="PEP_carboxykinase_GTP_N"/>
</dbReference>
<dbReference type="Gene3D" id="3.40.449.10">
    <property type="entry name" value="Phosphoenolpyruvate Carboxykinase, domain 1"/>
    <property type="match status" value="1"/>
</dbReference>
<evidence type="ECO:0000313" key="18">
    <source>
        <dbReference type="EMBL" id="CRI46349.1"/>
    </source>
</evidence>
<dbReference type="EMBL" id="LN847005">
    <property type="protein sequence ID" value="CRI40753.1"/>
    <property type="molecule type" value="Genomic_DNA"/>
</dbReference>
<evidence type="ECO:0000313" key="21">
    <source>
        <dbReference type="EMBL" id="CRI50901.1"/>
    </source>
</evidence>
<evidence type="ECO:0000256" key="11">
    <source>
        <dbReference type="HAMAP-Rule" id="MF_00452"/>
    </source>
</evidence>
<evidence type="ECO:0000256" key="9">
    <source>
        <dbReference type="ARBA" id="ARBA00023211"/>
    </source>
</evidence>
<evidence type="ECO:0000313" key="16">
    <source>
        <dbReference type="EMBL" id="CRI41881.1"/>
    </source>
</evidence>
<dbReference type="InterPro" id="IPR008209">
    <property type="entry name" value="PEP_carboxykinase_GTP"/>
</dbReference>
<dbReference type="GO" id="GO:0005829">
    <property type="term" value="C:cytosol"/>
    <property type="evidence" value="ECO:0007669"/>
    <property type="project" value="TreeGrafter"/>
</dbReference>
<evidence type="ECO:0000259" key="13">
    <source>
        <dbReference type="Pfam" id="PF17297"/>
    </source>
</evidence>
<evidence type="ECO:0000313" key="14">
    <source>
        <dbReference type="EMBL" id="CRI38490.1"/>
    </source>
</evidence>
<dbReference type="GO" id="GO:0042594">
    <property type="term" value="P:response to starvation"/>
    <property type="evidence" value="ECO:0007669"/>
    <property type="project" value="TreeGrafter"/>
</dbReference>
<evidence type="ECO:0000256" key="4">
    <source>
        <dbReference type="ARBA" id="ARBA00022432"/>
    </source>
</evidence>